<dbReference type="InterPro" id="IPR011009">
    <property type="entry name" value="Kinase-like_dom_sf"/>
</dbReference>
<dbReference type="Proteomes" id="UP000007110">
    <property type="component" value="Unassembled WGS sequence"/>
</dbReference>
<dbReference type="PANTHER" id="PTHR46448:SF1">
    <property type="entry name" value="PROTEIN KINASE DOMAIN-CONTAINING PROTEIN"/>
    <property type="match status" value="1"/>
</dbReference>
<feature type="domain" description="Protein kinase" evidence="3">
    <location>
        <begin position="182"/>
        <end position="438"/>
    </location>
</feature>
<dbReference type="InterPro" id="IPR000719">
    <property type="entry name" value="Prot_kinase_dom"/>
</dbReference>
<reference evidence="4" key="2">
    <citation type="submission" date="2021-01" db="UniProtKB">
        <authorList>
            <consortium name="EnsemblMetazoa"/>
        </authorList>
    </citation>
    <scope>IDENTIFICATION</scope>
</reference>
<dbReference type="KEGG" id="spu:580547"/>
<feature type="coiled-coil region" evidence="1">
    <location>
        <begin position="97"/>
        <end position="131"/>
    </location>
</feature>
<keyword evidence="2" id="KW-1133">Transmembrane helix</keyword>
<dbReference type="GO" id="GO:0004715">
    <property type="term" value="F:non-membrane spanning protein tyrosine kinase activity"/>
    <property type="evidence" value="ECO:0000318"/>
    <property type="project" value="GO_Central"/>
</dbReference>
<dbReference type="EnsemblMetazoa" id="XM_011684200">
    <property type="protein sequence ID" value="XP_011682502"/>
    <property type="gene ID" value="LOC580547"/>
</dbReference>
<keyword evidence="2" id="KW-0812">Transmembrane</keyword>
<keyword evidence="2" id="KW-0472">Membrane</keyword>
<evidence type="ECO:0000259" key="3">
    <source>
        <dbReference type="PROSITE" id="PS50011"/>
    </source>
</evidence>
<dbReference type="RefSeq" id="XP_030847476.1">
    <property type="nucleotide sequence ID" value="XM_030991616.1"/>
</dbReference>
<dbReference type="GO" id="GO:0005524">
    <property type="term" value="F:ATP binding"/>
    <property type="evidence" value="ECO:0007669"/>
    <property type="project" value="InterPro"/>
</dbReference>
<dbReference type="OMA" id="NSKEPAC"/>
<feature type="transmembrane region" description="Helical" evidence="2">
    <location>
        <begin position="57"/>
        <end position="76"/>
    </location>
</feature>
<organism evidence="4 5">
    <name type="scientific">Strongylocentrotus purpuratus</name>
    <name type="common">Purple sea urchin</name>
    <dbReference type="NCBI Taxonomy" id="7668"/>
    <lineage>
        <taxon>Eukaryota</taxon>
        <taxon>Metazoa</taxon>
        <taxon>Echinodermata</taxon>
        <taxon>Eleutherozoa</taxon>
        <taxon>Echinozoa</taxon>
        <taxon>Echinoidea</taxon>
        <taxon>Euechinoidea</taxon>
        <taxon>Echinacea</taxon>
        <taxon>Camarodonta</taxon>
        <taxon>Echinidea</taxon>
        <taxon>Strongylocentrotidae</taxon>
        <taxon>Strongylocentrotus</taxon>
    </lineage>
</organism>
<accession>A0A7M7P7F3</accession>
<dbReference type="OrthoDB" id="4062651at2759"/>
<dbReference type="GO" id="GO:0005576">
    <property type="term" value="C:extracellular region"/>
    <property type="evidence" value="ECO:0000318"/>
    <property type="project" value="GO_Central"/>
</dbReference>
<dbReference type="EnsemblMetazoa" id="XM_030991616">
    <property type="protein sequence ID" value="XP_030847476"/>
    <property type="gene ID" value="LOC580547"/>
</dbReference>
<name>A0A7M7P7F3_STRPU</name>
<dbReference type="InterPro" id="IPR020635">
    <property type="entry name" value="Tyr_kinase_cat_dom"/>
</dbReference>
<dbReference type="Pfam" id="PF07714">
    <property type="entry name" value="PK_Tyr_Ser-Thr"/>
    <property type="match status" value="1"/>
</dbReference>
<dbReference type="EnsemblMetazoa" id="XM_780599">
    <property type="protein sequence ID" value="XP_785692"/>
    <property type="gene ID" value="LOC580547"/>
</dbReference>
<protein>
    <recommendedName>
        <fullName evidence="3">Protein kinase domain-containing protein</fullName>
    </recommendedName>
</protein>
<dbReference type="GeneID" id="580547"/>
<keyword evidence="5" id="KW-1185">Reference proteome</keyword>
<dbReference type="Gene3D" id="1.10.510.10">
    <property type="entry name" value="Transferase(Phosphotransferase) domain 1"/>
    <property type="match status" value="1"/>
</dbReference>
<dbReference type="SUPFAM" id="SSF56112">
    <property type="entry name" value="Protein kinase-like (PK-like)"/>
    <property type="match status" value="1"/>
</dbReference>
<reference evidence="5" key="1">
    <citation type="submission" date="2015-02" db="EMBL/GenBank/DDBJ databases">
        <title>Genome sequencing for Strongylocentrotus purpuratus.</title>
        <authorList>
            <person name="Murali S."/>
            <person name="Liu Y."/>
            <person name="Vee V."/>
            <person name="English A."/>
            <person name="Wang M."/>
            <person name="Skinner E."/>
            <person name="Han Y."/>
            <person name="Muzny D.M."/>
            <person name="Worley K.C."/>
            <person name="Gibbs R.A."/>
        </authorList>
    </citation>
    <scope>NUCLEOTIDE SEQUENCE</scope>
</reference>
<dbReference type="InterPro" id="IPR001245">
    <property type="entry name" value="Ser-Thr/Tyr_kinase_cat_dom"/>
</dbReference>
<dbReference type="PROSITE" id="PS50011">
    <property type="entry name" value="PROTEIN_KINASE_DOM"/>
    <property type="match status" value="1"/>
</dbReference>
<dbReference type="RefSeq" id="XP_011682502.1">
    <property type="nucleotide sequence ID" value="XM_011684200.2"/>
</dbReference>
<dbReference type="GO" id="GO:0001501">
    <property type="term" value="P:skeletal system development"/>
    <property type="evidence" value="ECO:0000318"/>
    <property type="project" value="GO_Central"/>
</dbReference>
<evidence type="ECO:0000313" key="5">
    <source>
        <dbReference type="Proteomes" id="UP000007110"/>
    </source>
</evidence>
<dbReference type="InterPro" id="IPR042983">
    <property type="entry name" value="PKDCC"/>
</dbReference>
<keyword evidence="1" id="KW-0175">Coiled coil</keyword>
<evidence type="ECO:0000256" key="1">
    <source>
        <dbReference type="SAM" id="Coils"/>
    </source>
</evidence>
<dbReference type="PANTHER" id="PTHR46448">
    <property type="entry name" value="PROTEIN KINASE DOMAIN-CONTAINING PROTEIN"/>
    <property type="match status" value="1"/>
</dbReference>
<dbReference type="SMART" id="SM00219">
    <property type="entry name" value="TyrKc"/>
    <property type="match status" value="1"/>
</dbReference>
<evidence type="ECO:0000256" key="2">
    <source>
        <dbReference type="SAM" id="Phobius"/>
    </source>
</evidence>
<dbReference type="AlphaFoldDB" id="A0A7M7P7F3"/>
<dbReference type="RefSeq" id="XP_785692.2">
    <property type="nucleotide sequence ID" value="XM_780599.5"/>
</dbReference>
<proteinExistence type="predicted"/>
<dbReference type="InParanoid" id="A0A7M7P7F3"/>
<sequence length="438" mass="48439">MTYLPSVKASDFYTKVTDRKHSRSLHGTQETLHRPAGVLLPITLCPRMRALLRLQTYTVAIALSSLISVTLIFYTFSSGGGGSGIQGGSLFSNYRRINHLEHAVETLKSKLSEAEAYEKELLVKIEDLQEQANSEHASTIQVRGIEERSGWEGVGDSPDNAPGHNANQRQQQIYSCRHTDIIKVGRTIGQGHTKVVQEGTLLGRKVAVKSAGMQVKSVKDCLEKGIYHKKEDCLILAMYKVLKEAMILRQVRHPHIVNLIGLCARSENGSPNIKERGITLVVELGTPVHLHELVEDTWAKRVKYCMEIGRLLQFLEDSPMGSTAISDFRDEQFVIVDGALKLSDVDDLSSTEPDCDENMQCLVNGKSAVKCSSNMKCGGLNASLNLFHAYEVFIGPLLSRDVPPSLDTAAKRLLKSLQKGELDAEGMVYRLKNLQSIP</sequence>
<evidence type="ECO:0000313" key="4">
    <source>
        <dbReference type="EnsemblMetazoa" id="XP_030847476"/>
    </source>
</evidence>